<dbReference type="InterPro" id="IPR004119">
    <property type="entry name" value="EcKL"/>
</dbReference>
<feature type="region of interest" description="Disordered" evidence="1">
    <location>
        <begin position="348"/>
        <end position="416"/>
    </location>
</feature>
<dbReference type="OrthoDB" id="411145at2759"/>
<feature type="region of interest" description="Disordered" evidence="1">
    <location>
        <begin position="429"/>
        <end position="467"/>
    </location>
</feature>
<feature type="compositionally biased region" description="Low complexity" evidence="1">
    <location>
        <begin position="384"/>
        <end position="406"/>
    </location>
</feature>
<evidence type="ECO:0000313" key="2">
    <source>
        <dbReference type="EMBL" id="OSX73025.1"/>
    </source>
</evidence>
<name>A0A1X6NWV1_PORUM</name>
<accession>A0A1X6NWV1</accession>
<dbReference type="InterPro" id="IPR011009">
    <property type="entry name" value="Kinase-like_dom_sf"/>
</dbReference>
<proteinExistence type="predicted"/>
<dbReference type="SUPFAM" id="SSF56112">
    <property type="entry name" value="Protein kinase-like (PK-like)"/>
    <property type="match status" value="1"/>
</dbReference>
<protein>
    <submittedName>
        <fullName evidence="2">Uncharacterized protein</fullName>
    </submittedName>
</protein>
<keyword evidence="3" id="KW-1185">Reference proteome</keyword>
<gene>
    <name evidence="2" type="ORF">BU14_0384s0013</name>
</gene>
<organism evidence="2 3">
    <name type="scientific">Porphyra umbilicalis</name>
    <name type="common">Purple laver</name>
    <name type="synonym">Red alga</name>
    <dbReference type="NCBI Taxonomy" id="2786"/>
    <lineage>
        <taxon>Eukaryota</taxon>
        <taxon>Rhodophyta</taxon>
        <taxon>Bangiophyceae</taxon>
        <taxon>Bangiales</taxon>
        <taxon>Bangiaceae</taxon>
        <taxon>Porphyra</taxon>
    </lineage>
</organism>
<feature type="region of interest" description="Disordered" evidence="1">
    <location>
        <begin position="222"/>
        <end position="257"/>
    </location>
</feature>
<evidence type="ECO:0000256" key="1">
    <source>
        <dbReference type="SAM" id="MobiDB-lite"/>
    </source>
</evidence>
<dbReference type="Pfam" id="PF02958">
    <property type="entry name" value="EcKL"/>
    <property type="match status" value="1"/>
</dbReference>
<dbReference type="Gene3D" id="3.90.1200.10">
    <property type="match status" value="1"/>
</dbReference>
<dbReference type="Proteomes" id="UP000218209">
    <property type="component" value="Unassembled WGS sequence"/>
</dbReference>
<reference evidence="2 3" key="1">
    <citation type="submission" date="2017-03" db="EMBL/GenBank/DDBJ databases">
        <title>WGS assembly of Porphyra umbilicalis.</title>
        <authorList>
            <person name="Brawley S.H."/>
            <person name="Blouin N.A."/>
            <person name="Ficko-Blean E."/>
            <person name="Wheeler G.L."/>
            <person name="Lohr M."/>
            <person name="Goodson H.V."/>
            <person name="Jenkins J.W."/>
            <person name="Blaby-Haas C.E."/>
            <person name="Helliwell K.E."/>
            <person name="Chan C."/>
            <person name="Marriage T."/>
            <person name="Bhattacharya D."/>
            <person name="Klein A.S."/>
            <person name="Badis Y."/>
            <person name="Brodie J."/>
            <person name="Cao Y."/>
            <person name="Collen J."/>
            <person name="Dittami S.M."/>
            <person name="Gachon C.M."/>
            <person name="Green B.R."/>
            <person name="Karpowicz S."/>
            <person name="Kim J.W."/>
            <person name="Kudahl U."/>
            <person name="Lin S."/>
            <person name="Michel G."/>
            <person name="Mittag M."/>
            <person name="Olson B.J."/>
            <person name="Pangilinan J."/>
            <person name="Peng Y."/>
            <person name="Qiu H."/>
            <person name="Shu S."/>
            <person name="Singer J.T."/>
            <person name="Smith A.G."/>
            <person name="Sprecher B.N."/>
            <person name="Wagner V."/>
            <person name="Wang W."/>
            <person name="Wang Z.-Y."/>
            <person name="Yan J."/>
            <person name="Yarish C."/>
            <person name="Zoeuner-Riek S."/>
            <person name="Zhuang Y."/>
            <person name="Zou Y."/>
            <person name="Lindquist E.A."/>
            <person name="Grimwood J."/>
            <person name="Barry K."/>
            <person name="Rokhsar D.S."/>
            <person name="Schmutz J."/>
            <person name="Stiller J.W."/>
            <person name="Grossman A.R."/>
            <person name="Prochnik S.E."/>
        </authorList>
    </citation>
    <scope>NUCLEOTIDE SEQUENCE [LARGE SCALE GENOMIC DNA]</scope>
    <source>
        <strain evidence="2">4086291</strain>
    </source>
</reference>
<evidence type="ECO:0000313" key="3">
    <source>
        <dbReference type="Proteomes" id="UP000218209"/>
    </source>
</evidence>
<sequence>MASLTGAQTRTALGWLGRLHAAYLGGRLPPAGSVAPVGGYWHLQWRRSELSALPARLGRVAAASAAVADALYGGGLDGGGPGGAPSRWRTLLHGDAKAANLCWAPNGTSAVAALDFQYVGWGRGVMDVANLLVSSARPDVLGGDGGDGEAAAAAGAPADAEAVARWHAAEGDLLATYWRALVASAPSGGGAHTRWRRSPRSTSWRSSTWCATARRRRRWGVEAPPTLGPTRGTRSRAPPRCSTASTRWGGGGGGGSTMPPPSGGCMGTRCEATGVGEGEGGLAVPRAARRPALAETRQRRCGARQTKERAIERRAVDGGRRVVMGRWTRECRRCWRCRRRRKRARRCACRPRRERWAGVSPHPRRRRGGARGSGRAGGRPPRPSRAAAAEIPSRAAPRVAVVSSPAGRRMAKPLGDAATACAPHTAATVGGVGRTSAAPPPAPLPPTGRRGRRCGSAACDRGSPRPG</sequence>
<dbReference type="EMBL" id="KV919024">
    <property type="protein sequence ID" value="OSX73025.1"/>
    <property type="molecule type" value="Genomic_DNA"/>
</dbReference>
<dbReference type="AlphaFoldDB" id="A0A1X6NWV1"/>